<keyword evidence="4" id="KW-0677">Repeat</keyword>
<dbReference type="InterPro" id="IPR010660">
    <property type="entry name" value="Notch_NOD_dom"/>
</dbReference>
<evidence type="ECO:0000256" key="1">
    <source>
        <dbReference type="ARBA" id="ARBA00022536"/>
    </source>
</evidence>
<evidence type="ECO:0008006" key="19">
    <source>
        <dbReference type="Google" id="ProtNLM"/>
    </source>
</evidence>
<keyword evidence="8 12" id="KW-1015">Disulfide bond</keyword>
<evidence type="ECO:0000256" key="4">
    <source>
        <dbReference type="ARBA" id="ARBA00022737"/>
    </source>
</evidence>
<dbReference type="SMART" id="SM00248">
    <property type="entry name" value="ANK"/>
    <property type="match status" value="5"/>
</dbReference>
<feature type="domain" description="LNR" evidence="16">
    <location>
        <begin position="112"/>
        <end position="150"/>
    </location>
</feature>
<dbReference type="EMBL" id="BTSX01000001">
    <property type="protein sequence ID" value="GMS80544.1"/>
    <property type="molecule type" value="Genomic_DNA"/>
</dbReference>
<keyword evidence="2 14" id="KW-0812">Transmembrane</keyword>
<dbReference type="SMART" id="SM00004">
    <property type="entry name" value="NL"/>
    <property type="match status" value="2"/>
</dbReference>
<evidence type="ECO:0000256" key="7">
    <source>
        <dbReference type="ARBA" id="ARBA00023136"/>
    </source>
</evidence>
<comment type="caution">
    <text evidence="12">Lacks conserved residue(s) required for the propagation of feature annotation.</text>
</comment>
<dbReference type="PANTHER" id="PTHR24198">
    <property type="entry name" value="ANKYRIN REPEAT AND PROTEIN KINASE DOMAIN-CONTAINING PROTEIN"/>
    <property type="match status" value="1"/>
</dbReference>
<evidence type="ECO:0000256" key="5">
    <source>
        <dbReference type="ARBA" id="ARBA00022989"/>
    </source>
</evidence>
<dbReference type="InterPro" id="IPR000742">
    <property type="entry name" value="EGF"/>
</dbReference>
<feature type="non-terminal residue" evidence="17">
    <location>
        <position position="1"/>
    </location>
</feature>
<feature type="transmembrane region" description="Helical" evidence="14">
    <location>
        <begin position="313"/>
        <end position="336"/>
    </location>
</feature>
<dbReference type="InterPro" id="IPR036770">
    <property type="entry name" value="Ankyrin_rpt-contain_sf"/>
</dbReference>
<feature type="repeat" description="ANK" evidence="11">
    <location>
        <begin position="582"/>
        <end position="614"/>
    </location>
</feature>
<dbReference type="Proteomes" id="UP001432027">
    <property type="component" value="Unassembled WGS sequence"/>
</dbReference>
<dbReference type="PANTHER" id="PTHR24198:SF165">
    <property type="entry name" value="ANKYRIN REPEAT-CONTAINING PROTEIN-RELATED"/>
    <property type="match status" value="1"/>
</dbReference>
<feature type="repeat" description="ANK" evidence="11">
    <location>
        <begin position="402"/>
        <end position="439"/>
    </location>
</feature>
<evidence type="ECO:0000256" key="8">
    <source>
        <dbReference type="ARBA" id="ARBA00023157"/>
    </source>
</evidence>
<keyword evidence="5 14" id="KW-1133">Transmembrane helix</keyword>
<dbReference type="GO" id="GO:0016020">
    <property type="term" value="C:membrane"/>
    <property type="evidence" value="ECO:0007669"/>
    <property type="project" value="InterPro"/>
</dbReference>
<evidence type="ECO:0000256" key="9">
    <source>
        <dbReference type="ARBA" id="ARBA00023180"/>
    </source>
</evidence>
<dbReference type="InterPro" id="IPR000800">
    <property type="entry name" value="Notch_dom"/>
</dbReference>
<dbReference type="InterPro" id="IPR035993">
    <property type="entry name" value="Notch-like_dom_sf"/>
</dbReference>
<evidence type="ECO:0000259" key="15">
    <source>
        <dbReference type="PROSITE" id="PS50026"/>
    </source>
</evidence>
<comment type="caution">
    <text evidence="17">The sequence shown here is derived from an EMBL/GenBank/DDBJ whole genome shotgun (WGS) entry which is preliminary data.</text>
</comment>
<feature type="domain" description="EGF-like" evidence="15">
    <location>
        <begin position="52"/>
        <end position="95"/>
    </location>
</feature>
<keyword evidence="9" id="KW-0325">Glycoprotein</keyword>
<evidence type="ECO:0000256" key="10">
    <source>
        <dbReference type="ARBA" id="ARBA00046288"/>
    </source>
</evidence>
<feature type="region of interest" description="Disordered" evidence="13">
    <location>
        <begin position="645"/>
        <end position="670"/>
    </location>
</feature>
<evidence type="ECO:0000259" key="16">
    <source>
        <dbReference type="PROSITE" id="PS50258"/>
    </source>
</evidence>
<organism evidence="17 18">
    <name type="scientific">Pristionchus entomophagus</name>
    <dbReference type="NCBI Taxonomy" id="358040"/>
    <lineage>
        <taxon>Eukaryota</taxon>
        <taxon>Metazoa</taxon>
        <taxon>Ecdysozoa</taxon>
        <taxon>Nematoda</taxon>
        <taxon>Chromadorea</taxon>
        <taxon>Rhabditida</taxon>
        <taxon>Rhabditina</taxon>
        <taxon>Diplogasteromorpha</taxon>
        <taxon>Diplogasteroidea</taxon>
        <taxon>Neodiplogasteridae</taxon>
        <taxon>Pristionchus</taxon>
    </lineage>
</organism>
<feature type="repeat" description="ANK" evidence="11">
    <location>
        <begin position="549"/>
        <end position="581"/>
    </location>
</feature>
<evidence type="ECO:0000256" key="12">
    <source>
        <dbReference type="PROSITE-ProRule" id="PRU00076"/>
    </source>
</evidence>
<dbReference type="Gene3D" id="1.25.40.20">
    <property type="entry name" value="Ankyrin repeat-containing domain"/>
    <property type="match status" value="1"/>
</dbReference>
<evidence type="ECO:0000256" key="6">
    <source>
        <dbReference type="ARBA" id="ARBA00023043"/>
    </source>
</evidence>
<accession>A0AAV5SKB9</accession>
<name>A0AAV5SKB9_9BILA</name>
<dbReference type="Gene3D" id="4.10.470.20">
    <property type="match status" value="2"/>
</dbReference>
<dbReference type="Pfam" id="PF00066">
    <property type="entry name" value="Notch"/>
    <property type="match status" value="2"/>
</dbReference>
<dbReference type="GO" id="GO:0030154">
    <property type="term" value="P:cell differentiation"/>
    <property type="evidence" value="ECO:0007669"/>
    <property type="project" value="InterPro"/>
</dbReference>
<evidence type="ECO:0000313" key="17">
    <source>
        <dbReference type="EMBL" id="GMS80544.1"/>
    </source>
</evidence>
<dbReference type="SUPFAM" id="SSF48403">
    <property type="entry name" value="Ankyrin repeat"/>
    <property type="match status" value="1"/>
</dbReference>
<dbReference type="PROSITE" id="PS50026">
    <property type="entry name" value="EGF_3"/>
    <property type="match status" value="1"/>
</dbReference>
<dbReference type="PROSITE" id="PS01186">
    <property type="entry name" value="EGF_2"/>
    <property type="match status" value="1"/>
</dbReference>
<evidence type="ECO:0000256" key="2">
    <source>
        <dbReference type="ARBA" id="ARBA00022692"/>
    </source>
</evidence>
<dbReference type="GO" id="GO:0012505">
    <property type="term" value="C:endomembrane system"/>
    <property type="evidence" value="ECO:0007669"/>
    <property type="project" value="UniProtKB-SubCell"/>
</dbReference>
<keyword evidence="6 11" id="KW-0040">ANK repeat</keyword>
<comment type="subcellular location">
    <subcellularLocation>
        <location evidence="10">Endomembrane system</location>
        <topology evidence="10">Single-pass type I membrane protein</topology>
    </subcellularLocation>
</comment>
<dbReference type="PROSITE" id="PS50088">
    <property type="entry name" value="ANK_REPEAT"/>
    <property type="match status" value="3"/>
</dbReference>
<gene>
    <name evidence="17" type="ORF">PENTCL1PPCAC_2719</name>
</gene>
<sequence length="760" mass="84963">PFQSGLIKRDLASTELTMVLPLMFFLLPLLFPSSSSHPLFTIQRNGTTYSLNAGLCEGHSCGQDEGRGLCSNEIYYGRAAYYCKCNLPFTGQFCDETLRLNATLPDSPYSQCPFALYCTSVYGNGECNQECNTVECLYDGYECQVQPVCPEEEYCRDRFSDGICDNKCMLEECQFDGGDCFSKRDTMPGQLLIRLSTTAQDFMSLSHLFLFQLSRFLRATVVLSQDALGPLIWRWNEDEGRGERILKGQNSSLGIEVIFSVDLSRCSRVCLDSVDRVVGFISTAIASKSLPNSTLPLILSISSHPPSPSTPSLIFILCLSIGIVFILIAAIVGVILQQRKSRKRGIEAPIWMPPRRGDVASSVRPLKKPHLASPVTSILHQQAQGINPLNITDEDVNERDRRGRTPLMLAIGSERKEEELRETIEYLVKKGADVNAVDEDGWGALHHSFHKLRSPTFNRWLIAQGASTTVVDEKGRSLVYLSTQYNDLPNLKMILETGAIRLIDLADNNNRLPLSIAVSDCTLSITQCLIENGVNVNSNGEEQFDASIAHRYPLHLAVQFNNQDHVKILINKGCLMGVMDNRHRTALHYAVMYADLNMCIIIVEGGTPVDAMDDEERTAEDIAADWQMDEIRQYLISVRGRNEPYRRKRKEKRYSSDQGYGSEESQRHSFDEMNNAVPSNTVATPFSPLVLSSRESSEIPTMVQQPIFNTGLFIPLTRMGTLLHNNYPSVLTPSDRILNRSTPSLSLPPPFLPTGHYTQL</sequence>
<evidence type="ECO:0000256" key="13">
    <source>
        <dbReference type="SAM" id="MobiDB-lite"/>
    </source>
</evidence>
<dbReference type="Pfam" id="PF12796">
    <property type="entry name" value="Ank_2"/>
    <property type="match status" value="2"/>
</dbReference>
<feature type="disulfide bond" evidence="12">
    <location>
        <begin position="85"/>
        <end position="94"/>
    </location>
</feature>
<dbReference type="SUPFAM" id="SSF90193">
    <property type="entry name" value="Notch domain"/>
    <property type="match status" value="2"/>
</dbReference>
<dbReference type="Pfam" id="PF06816">
    <property type="entry name" value="NOD"/>
    <property type="match status" value="1"/>
</dbReference>
<keyword evidence="18" id="KW-1185">Reference proteome</keyword>
<keyword evidence="3" id="KW-0732">Signal</keyword>
<proteinExistence type="predicted"/>
<dbReference type="PROSITE" id="PS50258">
    <property type="entry name" value="LNR"/>
    <property type="match status" value="1"/>
</dbReference>
<dbReference type="PRINTS" id="PR01983">
    <property type="entry name" value="NOTCH"/>
</dbReference>
<protein>
    <recommendedName>
        <fullName evidence="19">Ankyrin repeat-containing protein</fullName>
    </recommendedName>
</protein>
<evidence type="ECO:0000256" key="14">
    <source>
        <dbReference type="SAM" id="Phobius"/>
    </source>
</evidence>
<dbReference type="AlphaFoldDB" id="A0AAV5SKB9"/>
<evidence type="ECO:0000256" key="3">
    <source>
        <dbReference type="ARBA" id="ARBA00022729"/>
    </source>
</evidence>
<evidence type="ECO:0000313" key="18">
    <source>
        <dbReference type="Proteomes" id="UP001432027"/>
    </source>
</evidence>
<keyword evidence="7 14" id="KW-0472">Membrane</keyword>
<dbReference type="Gene3D" id="3.30.70.3310">
    <property type="match status" value="1"/>
</dbReference>
<evidence type="ECO:0000256" key="11">
    <source>
        <dbReference type="PROSITE-ProRule" id="PRU00023"/>
    </source>
</evidence>
<keyword evidence="1 12" id="KW-0245">EGF-like domain</keyword>
<dbReference type="PROSITE" id="PS50297">
    <property type="entry name" value="ANK_REP_REGION"/>
    <property type="match status" value="1"/>
</dbReference>
<dbReference type="InterPro" id="IPR002110">
    <property type="entry name" value="Ankyrin_rpt"/>
</dbReference>
<dbReference type="PROSITE" id="PS00022">
    <property type="entry name" value="EGF_1"/>
    <property type="match status" value="1"/>
</dbReference>
<reference evidence="17" key="1">
    <citation type="submission" date="2023-10" db="EMBL/GenBank/DDBJ databases">
        <title>Genome assembly of Pristionchus species.</title>
        <authorList>
            <person name="Yoshida K."/>
            <person name="Sommer R.J."/>
        </authorList>
    </citation>
    <scope>NUCLEOTIDE SEQUENCE</scope>
    <source>
        <strain evidence="17">RS0144</strain>
    </source>
</reference>